<evidence type="ECO:0000313" key="6">
    <source>
        <dbReference type="Proteomes" id="UP000036305"/>
    </source>
</evidence>
<feature type="domain" description="Toxin co-regulated pilus biosynthesis protein Q C-terminal" evidence="2">
    <location>
        <begin position="358"/>
        <end position="444"/>
    </location>
</feature>
<name>A0A0J2KME0_9ENTR</name>
<feature type="compositionally biased region" description="Low complexity" evidence="1">
    <location>
        <begin position="281"/>
        <end position="295"/>
    </location>
</feature>
<dbReference type="Proteomes" id="UP000020202">
    <property type="component" value="Unassembled WGS sequence"/>
</dbReference>
<feature type="compositionally biased region" description="Polar residues" evidence="1">
    <location>
        <begin position="219"/>
        <end position="250"/>
    </location>
</feature>
<dbReference type="PROSITE" id="PS51257">
    <property type="entry name" value="PROKAR_LIPOPROTEIN"/>
    <property type="match status" value="1"/>
</dbReference>
<evidence type="ECO:0000259" key="2">
    <source>
        <dbReference type="Pfam" id="PF10671"/>
    </source>
</evidence>
<feature type="compositionally biased region" description="Polar residues" evidence="1">
    <location>
        <begin position="322"/>
        <end position="332"/>
    </location>
</feature>
<evidence type="ECO:0000256" key="1">
    <source>
        <dbReference type="SAM" id="MobiDB-lite"/>
    </source>
</evidence>
<protein>
    <submittedName>
        <fullName evidence="3">Integrating conjugative element protein PilL, PFGI-1 class</fullName>
    </submittedName>
</protein>
<proteinExistence type="predicted"/>
<keyword evidence="6" id="KW-1185">Reference proteome</keyword>
<organism evidence="3 5">
    <name type="scientific">Klebsiella michiganensis</name>
    <dbReference type="NCBI Taxonomy" id="1134687"/>
    <lineage>
        <taxon>Bacteria</taxon>
        <taxon>Pseudomonadati</taxon>
        <taxon>Pseudomonadota</taxon>
        <taxon>Gammaproteobacteria</taxon>
        <taxon>Enterobacterales</taxon>
        <taxon>Enterobacteriaceae</taxon>
        <taxon>Klebsiella/Raoultella group</taxon>
        <taxon>Klebsiella</taxon>
    </lineage>
</organism>
<dbReference type="EMBL" id="LEUS01000018">
    <property type="protein sequence ID" value="KLY34173.1"/>
    <property type="molecule type" value="Genomic_DNA"/>
</dbReference>
<feature type="compositionally biased region" description="Polar residues" evidence="1">
    <location>
        <begin position="176"/>
        <end position="209"/>
    </location>
</feature>
<feature type="region of interest" description="Disordered" evidence="1">
    <location>
        <begin position="176"/>
        <end position="295"/>
    </location>
</feature>
<dbReference type="Proteomes" id="UP000036305">
    <property type="component" value="Unassembled WGS sequence"/>
</dbReference>
<reference evidence="4 6" key="2">
    <citation type="submission" date="2015-06" db="EMBL/GenBank/DDBJ databases">
        <title>The Genome Sequence of None.</title>
        <authorList>
            <consortium name="The Broad Institute Genomics Platform"/>
            <consortium name="The Broad Institute Genome Sequencing Center for Infectious Disease"/>
            <person name="Earl A.M."/>
            <person name="Onderdonk A.B."/>
            <person name="Kirby J."/>
            <person name="Ferraro M.J."/>
            <person name="Huang S."/>
            <person name="Spencer M."/>
            <person name="Fodor A."/>
            <person name="Hooper D."/>
            <person name="Dekker J."/>
            <person name="O'Brien T."/>
            <person name="Quan V."/>
            <person name="Gombosev A."/>
            <person name="Delaney M."/>
            <person name="DuBois A."/>
            <person name="Ernst C."/>
            <person name="Kim D.S."/>
            <person name="Rossman W."/>
            <person name="Gohs F."/>
            <person name="Petruso H."/>
            <person name="Nozar T."/>
            <person name="Mougeot F."/>
            <person name="Manson-McGuire A."/>
            <person name="Young S."/>
            <person name="Abouelleil A."/>
            <person name="Cao P."/>
            <person name="Chapman S.B."/>
            <person name="Griggs A."/>
            <person name="Priest M."/>
            <person name="Shea T."/>
            <person name="Wortman I."/>
            <person name="Wortman J.R."/>
            <person name="Nusbaum C."/>
            <person name="Birren B."/>
        </authorList>
    </citation>
    <scope>NUCLEOTIDE SEQUENCE [LARGE SCALE GENOMIC DNA]</scope>
    <source>
        <strain evidence="4 6">MGH87</strain>
    </source>
</reference>
<sequence>MVKINLQTRYRLGAITLCLLAAGCTDFSSRSGPMSRLQGSPRVQDLYQNRSPEVVRYDRYTLASTLPVDAQRDPLNQIIDIRMPLQMVNTIGEGMRYVMLESGYSLCSGEPGVFSELFVKPLPAVQRSIGPVKLGDALQILAGPAWRMRVDDLNREICFVLRDEYRHLALSTTGPLQASVASQGTGKSASTGTLLNSSKGLSGTGNNSYPLPPARPESSILSPGTPKVTSQAVSPLSVATTAKTPRNPFSASEPGEKSKVPVQKTQASPAAKLTSGKVKPSTELAPAPAPAPSALSVASTPLNKAALGVPLTPSGAVKPGGTVQNSNPPSTVISPTAPVSGKTVFTPGALLSSLPDGQAWTAQAGTTLKETLIQWATSVRCESGSSPTWVVIWPTPVNYRIDVPFTLRGNFESVIVQLFRLYRPAEKPLYAAPNRLQCLVFVDDKPIQDGK</sequence>
<evidence type="ECO:0000313" key="3">
    <source>
        <dbReference type="EMBL" id="EWF92391.1"/>
    </source>
</evidence>
<dbReference type="AlphaFoldDB" id="A0A0J2KME0"/>
<evidence type="ECO:0000313" key="4">
    <source>
        <dbReference type="EMBL" id="KLY34173.1"/>
    </source>
</evidence>
<dbReference type="RefSeq" id="WP_046092721.1">
    <property type="nucleotide sequence ID" value="NZ_CABGTM010000044.1"/>
</dbReference>
<feature type="region of interest" description="Disordered" evidence="1">
    <location>
        <begin position="313"/>
        <end position="332"/>
    </location>
</feature>
<dbReference type="EMBL" id="JCNZ01000005">
    <property type="protein sequence ID" value="EWF92391.1"/>
    <property type="molecule type" value="Genomic_DNA"/>
</dbReference>
<comment type="caution">
    <text evidence="3">The sequence shown here is derived from an EMBL/GenBank/DDBJ whole genome shotgun (WGS) entry which is preliminary data.</text>
</comment>
<dbReference type="NCBIfam" id="TIGR03748">
    <property type="entry name" value="conj_PilL"/>
    <property type="match status" value="1"/>
</dbReference>
<dbReference type="Pfam" id="PF10671">
    <property type="entry name" value="TcpQ"/>
    <property type="match status" value="1"/>
</dbReference>
<dbReference type="InterPro" id="IPR022260">
    <property type="entry name" value="Integr_conj_element_PilL"/>
</dbReference>
<accession>A0A0J2KME0</accession>
<dbReference type="InterPro" id="IPR018927">
    <property type="entry name" value="Pilus_synth_Q_C"/>
</dbReference>
<gene>
    <name evidence="3" type="ORF">L373_00682</name>
    <name evidence="4" type="ORF">SK91_03072</name>
</gene>
<reference evidence="3 5" key="1">
    <citation type="submission" date="2014-01" db="EMBL/GenBank/DDBJ databases">
        <title>The Genome Sequence of Klebsiella oxytoca MGH 27.</title>
        <authorList>
            <consortium name="The Broad Institute Genomics Platform"/>
            <consortium name="The Broad Institute Genome Sequencing Center for Infectious Disease"/>
            <person name="Murphy C."/>
            <person name="Cosimi L."/>
            <person name="Cerqueira G."/>
            <person name="Feldgarden M."/>
            <person name="Earl A."/>
            <person name="Hung D."/>
            <person name="Onderdonk A.B."/>
            <person name="Ferraro M.J."/>
            <person name="Hooper D."/>
            <person name="Dekker J."/>
            <person name="O'Brien T."/>
            <person name="Huang S."/>
            <person name="Quan V."/>
            <person name="Ernst C."/>
            <person name="Delaney M."/>
            <person name="DuBois A."/>
            <person name="Kim D.S."/>
            <person name="Young S.K."/>
            <person name="Zeng Q."/>
            <person name="Gargeya S."/>
            <person name="Fitzgerald M."/>
            <person name="Abouelleil A."/>
            <person name="Alvarado L."/>
            <person name="Berlin A.M."/>
            <person name="Chapman S.B."/>
            <person name="Gainer-Dewar J."/>
            <person name="Goldberg J."/>
            <person name="Gnerre S."/>
            <person name="Griggs A."/>
            <person name="Gujja S."/>
            <person name="Hansen M."/>
            <person name="Howarth C."/>
            <person name="Imamovic A."/>
            <person name="Ireland A."/>
            <person name="Larimer J."/>
            <person name="McCowan C."/>
            <person name="Murphy C."/>
            <person name="Pearson M."/>
            <person name="Poon T.W."/>
            <person name="Priest M."/>
            <person name="Roberts A."/>
            <person name="Saif S."/>
            <person name="Shea T."/>
            <person name="Sykes S."/>
            <person name="Wortman J."/>
            <person name="Nusbaum C."/>
            <person name="Birren B."/>
        </authorList>
    </citation>
    <scope>NUCLEOTIDE SEQUENCE [LARGE SCALE GENOMIC DNA]</scope>
    <source>
        <strain evidence="3 5">MGH 27</strain>
    </source>
</reference>
<evidence type="ECO:0000313" key="5">
    <source>
        <dbReference type="Proteomes" id="UP000020202"/>
    </source>
</evidence>